<feature type="transmembrane region" description="Helical" evidence="1">
    <location>
        <begin position="7"/>
        <end position="26"/>
    </location>
</feature>
<dbReference type="OrthoDB" id="9806874at2"/>
<proteinExistence type="predicted"/>
<reference evidence="2 3" key="1">
    <citation type="submission" date="2017-09" db="EMBL/GenBank/DDBJ databases">
        <authorList>
            <person name="Ehlers B."/>
            <person name="Leendertz F.H."/>
        </authorList>
    </citation>
    <scope>NUCLEOTIDE SEQUENCE [LARGE SCALE GENOMIC DNA]</scope>
    <source>
        <strain evidence="2 3">DSM 18289</strain>
    </source>
</reference>
<protein>
    <submittedName>
        <fullName evidence="2">Uncharacterized membrane protein</fullName>
    </submittedName>
</protein>
<feature type="transmembrane region" description="Helical" evidence="1">
    <location>
        <begin position="117"/>
        <end position="135"/>
    </location>
</feature>
<organism evidence="2 3">
    <name type="scientific">Cohaesibacter gelatinilyticus</name>
    <dbReference type="NCBI Taxonomy" id="372072"/>
    <lineage>
        <taxon>Bacteria</taxon>
        <taxon>Pseudomonadati</taxon>
        <taxon>Pseudomonadota</taxon>
        <taxon>Alphaproteobacteria</taxon>
        <taxon>Hyphomicrobiales</taxon>
        <taxon>Cohaesibacteraceae</taxon>
    </lineage>
</organism>
<keyword evidence="1" id="KW-0472">Membrane</keyword>
<feature type="transmembrane region" description="Helical" evidence="1">
    <location>
        <begin position="184"/>
        <end position="212"/>
    </location>
</feature>
<dbReference type="InterPro" id="IPR006747">
    <property type="entry name" value="DUF599"/>
</dbReference>
<name>A0A285NFQ7_9HYPH</name>
<evidence type="ECO:0000313" key="2">
    <source>
        <dbReference type="EMBL" id="SNZ08289.1"/>
    </source>
</evidence>
<dbReference type="PANTHER" id="PTHR31881:SF6">
    <property type="entry name" value="OS09G0494600 PROTEIN"/>
    <property type="match status" value="1"/>
</dbReference>
<dbReference type="EMBL" id="OBEL01000001">
    <property type="protein sequence ID" value="SNZ08289.1"/>
    <property type="molecule type" value="Genomic_DNA"/>
</dbReference>
<dbReference type="AlphaFoldDB" id="A0A285NFQ7"/>
<keyword evidence="3" id="KW-1185">Reference proteome</keyword>
<dbReference type="RefSeq" id="WP_097153286.1">
    <property type="nucleotide sequence ID" value="NZ_OBEL01000001.1"/>
</dbReference>
<dbReference type="PANTHER" id="PTHR31881">
    <property type="match status" value="1"/>
</dbReference>
<dbReference type="Pfam" id="PF04654">
    <property type="entry name" value="DUF599"/>
    <property type="match status" value="1"/>
</dbReference>
<accession>A0A285NFQ7</accession>
<evidence type="ECO:0000313" key="3">
    <source>
        <dbReference type="Proteomes" id="UP000219439"/>
    </source>
</evidence>
<feature type="transmembrane region" description="Helical" evidence="1">
    <location>
        <begin position="73"/>
        <end position="96"/>
    </location>
</feature>
<dbReference type="Proteomes" id="UP000219439">
    <property type="component" value="Unassembled WGS sequence"/>
</dbReference>
<evidence type="ECO:0000256" key="1">
    <source>
        <dbReference type="SAM" id="Phobius"/>
    </source>
</evidence>
<keyword evidence="1" id="KW-0812">Transmembrane</keyword>
<keyword evidence="1" id="KW-1133">Transmembrane helix</keyword>
<sequence>MNQLSTLDLAALSWFILMWGGFSLIVDTSPLRKKSLSYHMNQHRLRWMQALAEREMRMVDTAIITGLQNGTAFFASTSLLAIGAGFALLNSTDLALQISYDLNLPVEVSRGLWEVKVLALITLYIYAFFKFGWAYRLFNYTSILIGAFPPPDKIESIEMSEAIHQASEANSLAGRHFNRGLRAFFFSLGLFAWFIHPLLFIGTTTYIALVLTRRQFLSRSSKLASRLVEE</sequence>
<gene>
    <name evidence="2" type="ORF">SAMN06265368_1548</name>
</gene>